<comment type="subcellular location">
    <subcellularLocation>
        <location evidence="2">Membrane</location>
    </subcellularLocation>
</comment>
<comment type="cofactor">
    <cofactor evidence="1 13">
        <name>heme</name>
        <dbReference type="ChEBI" id="CHEBI:30413"/>
    </cofactor>
</comment>
<keyword evidence="10 13" id="KW-0408">Iron</keyword>
<dbReference type="GO" id="GO:0016705">
    <property type="term" value="F:oxidoreductase activity, acting on paired donors, with incorporation or reduction of molecular oxygen"/>
    <property type="evidence" value="ECO:0007669"/>
    <property type="project" value="InterPro"/>
</dbReference>
<keyword evidence="9" id="KW-0560">Oxidoreductase</keyword>
<evidence type="ECO:0000256" key="4">
    <source>
        <dbReference type="ARBA" id="ARBA00010617"/>
    </source>
</evidence>
<dbReference type="GO" id="GO:0004497">
    <property type="term" value="F:monooxygenase activity"/>
    <property type="evidence" value="ECO:0007669"/>
    <property type="project" value="UniProtKB-KW"/>
</dbReference>
<evidence type="ECO:0000256" key="8">
    <source>
        <dbReference type="ARBA" id="ARBA00022989"/>
    </source>
</evidence>
<dbReference type="SUPFAM" id="SSF48264">
    <property type="entry name" value="Cytochrome P450"/>
    <property type="match status" value="1"/>
</dbReference>
<evidence type="ECO:0000256" key="2">
    <source>
        <dbReference type="ARBA" id="ARBA00004370"/>
    </source>
</evidence>
<dbReference type="AlphaFoldDB" id="A0A7U2F4X8"/>
<evidence type="ECO:0000256" key="3">
    <source>
        <dbReference type="ARBA" id="ARBA00004685"/>
    </source>
</evidence>
<evidence type="ECO:0000256" key="12">
    <source>
        <dbReference type="ARBA" id="ARBA00023136"/>
    </source>
</evidence>
<dbReference type="OrthoDB" id="1844152at2759"/>
<organism evidence="15 16">
    <name type="scientific">Phaeosphaeria nodorum (strain SN15 / ATCC MYA-4574 / FGSC 10173)</name>
    <name type="common">Glume blotch fungus</name>
    <name type="synonym">Parastagonospora nodorum</name>
    <dbReference type="NCBI Taxonomy" id="321614"/>
    <lineage>
        <taxon>Eukaryota</taxon>
        <taxon>Fungi</taxon>
        <taxon>Dikarya</taxon>
        <taxon>Ascomycota</taxon>
        <taxon>Pezizomycotina</taxon>
        <taxon>Dothideomycetes</taxon>
        <taxon>Pleosporomycetidae</taxon>
        <taxon>Pleosporales</taxon>
        <taxon>Pleosporineae</taxon>
        <taxon>Phaeosphaeriaceae</taxon>
        <taxon>Parastagonospora</taxon>
    </lineage>
</organism>
<reference evidence="16" key="1">
    <citation type="journal article" date="2021" name="BMC Genomics">
        <title>Chromosome-level genome assembly and manually-curated proteome of model necrotroph Parastagonospora nodorum Sn15 reveals a genome-wide trove of candidate effector homologs, and redundancy of virulence-related functions within an accessory chromosome.</title>
        <authorList>
            <person name="Bertazzoni S."/>
            <person name="Jones D.A.B."/>
            <person name="Phan H.T."/>
            <person name="Tan K.-C."/>
            <person name="Hane J.K."/>
        </authorList>
    </citation>
    <scope>NUCLEOTIDE SEQUENCE [LARGE SCALE GENOMIC DNA]</scope>
    <source>
        <strain evidence="16">SN15 / ATCC MYA-4574 / FGSC 10173)</strain>
    </source>
</reference>
<evidence type="ECO:0000256" key="13">
    <source>
        <dbReference type="PIRSR" id="PIRSR602403-1"/>
    </source>
</evidence>
<dbReference type="Gene3D" id="1.10.630.10">
    <property type="entry name" value="Cytochrome P450"/>
    <property type="match status" value="1"/>
</dbReference>
<dbReference type="CDD" id="cd11041">
    <property type="entry name" value="CYP503A1-like"/>
    <property type="match status" value="1"/>
</dbReference>
<dbReference type="InterPro" id="IPR001128">
    <property type="entry name" value="Cyt_P450"/>
</dbReference>
<dbReference type="GO" id="GO:0016020">
    <property type="term" value="C:membrane"/>
    <property type="evidence" value="ECO:0007669"/>
    <property type="project" value="UniProtKB-SubCell"/>
</dbReference>
<dbReference type="PANTHER" id="PTHR46206">
    <property type="entry name" value="CYTOCHROME P450"/>
    <property type="match status" value="1"/>
</dbReference>
<sequence>MSPPISTPTNWVKLAQLSFLVFTVAYVAISLFRGGYAKLRRIAHDFSNARFYKPWKAADNFTVLYSKKQIAELSEATVLSQKAVYADMFGFKHTMNGIDHNSPANRLIRTRLYSRLLQVNGPTYLENLFPFLKQKLDKTLQAELKKGKNVNGGLSIPVALTARRLSSKLMAVVFYGDELASDEGFAEALLRYPKDMIKCMAAFQLTPSWLSPYMHAILTNRGEAMHKIQNRLRDIMGMGRKAWNETPEIKKLTIAHNMTEMTDGSDYWDPELLSQSLLGIWFAAAHQPWMFLDFILLELSTRLDWQHALQKELDTLAPSNYNELEKLPLLDSFIKETIRLNPLDKFAIRRKALEPYTFQGGSPSVPLGGTACVSAHDLMHDPQTYPSPDTFQGARFVPTEAGAPQSKFTDVSEKFPVWGYGSLACPGRFYASLIMKLILSEILSKYTIKLEDEKARTKFYWESFTMPYESTRIVLQERNR</sequence>
<dbReference type="PANTHER" id="PTHR46206:SF5">
    <property type="entry name" value="P450, PUTATIVE (EUROFUNG)-RELATED"/>
    <property type="match status" value="1"/>
</dbReference>
<keyword evidence="16" id="KW-1185">Reference proteome</keyword>
<evidence type="ECO:0000256" key="10">
    <source>
        <dbReference type="ARBA" id="ARBA00023004"/>
    </source>
</evidence>
<evidence type="ECO:0000313" key="16">
    <source>
        <dbReference type="Proteomes" id="UP000663193"/>
    </source>
</evidence>
<evidence type="ECO:0000256" key="6">
    <source>
        <dbReference type="ARBA" id="ARBA00022692"/>
    </source>
</evidence>
<feature type="binding site" description="axial binding residue" evidence="13">
    <location>
        <position position="425"/>
    </location>
    <ligand>
        <name>heme</name>
        <dbReference type="ChEBI" id="CHEBI:30413"/>
    </ligand>
    <ligandPart>
        <name>Fe</name>
        <dbReference type="ChEBI" id="CHEBI:18248"/>
    </ligandPart>
</feature>
<proteinExistence type="inferred from homology"/>
<evidence type="ECO:0000256" key="9">
    <source>
        <dbReference type="ARBA" id="ARBA00023002"/>
    </source>
</evidence>
<keyword evidence="6 14" id="KW-0812">Transmembrane</keyword>
<evidence type="ECO:0000256" key="11">
    <source>
        <dbReference type="ARBA" id="ARBA00023033"/>
    </source>
</evidence>
<dbReference type="PRINTS" id="PR00465">
    <property type="entry name" value="EP450IV"/>
</dbReference>
<dbReference type="EMBL" id="CP069030">
    <property type="protein sequence ID" value="QRC98407.1"/>
    <property type="molecule type" value="Genomic_DNA"/>
</dbReference>
<dbReference type="VEuPathDB" id="FungiDB:JI435_044720"/>
<feature type="transmembrane region" description="Helical" evidence="14">
    <location>
        <begin position="12"/>
        <end position="32"/>
    </location>
</feature>
<keyword evidence="7 13" id="KW-0479">Metal-binding</keyword>
<keyword evidence="5 13" id="KW-0349">Heme</keyword>
<comment type="similarity">
    <text evidence="4">Belongs to the cytochrome P450 family.</text>
</comment>
<evidence type="ECO:0008006" key="17">
    <source>
        <dbReference type="Google" id="ProtNLM"/>
    </source>
</evidence>
<dbReference type="GO" id="GO:0005506">
    <property type="term" value="F:iron ion binding"/>
    <property type="evidence" value="ECO:0007669"/>
    <property type="project" value="InterPro"/>
</dbReference>
<protein>
    <recommendedName>
        <fullName evidence="17">Cytochrome P450</fullName>
    </recommendedName>
</protein>
<evidence type="ECO:0000256" key="1">
    <source>
        <dbReference type="ARBA" id="ARBA00001971"/>
    </source>
</evidence>
<name>A0A7U2F4X8_PHANO</name>
<gene>
    <name evidence="15" type="ORF">JI435_044720</name>
</gene>
<keyword evidence="11" id="KW-0503">Monooxygenase</keyword>
<evidence type="ECO:0000256" key="5">
    <source>
        <dbReference type="ARBA" id="ARBA00022617"/>
    </source>
</evidence>
<dbReference type="Proteomes" id="UP000663193">
    <property type="component" value="Chromosome 8"/>
</dbReference>
<evidence type="ECO:0000256" key="7">
    <source>
        <dbReference type="ARBA" id="ARBA00022723"/>
    </source>
</evidence>
<accession>A0A7U2F4X8</accession>
<dbReference type="Pfam" id="PF00067">
    <property type="entry name" value="p450"/>
    <property type="match status" value="1"/>
</dbReference>
<evidence type="ECO:0000313" key="15">
    <source>
        <dbReference type="EMBL" id="QRC98407.1"/>
    </source>
</evidence>
<evidence type="ECO:0000256" key="14">
    <source>
        <dbReference type="SAM" id="Phobius"/>
    </source>
</evidence>
<keyword evidence="8 14" id="KW-1133">Transmembrane helix</keyword>
<dbReference type="InterPro" id="IPR002403">
    <property type="entry name" value="Cyt_P450_E_grp-IV"/>
</dbReference>
<keyword evidence="12 14" id="KW-0472">Membrane</keyword>
<comment type="pathway">
    <text evidence="3">Mycotoxin biosynthesis.</text>
</comment>
<dbReference type="InterPro" id="IPR036396">
    <property type="entry name" value="Cyt_P450_sf"/>
</dbReference>
<dbReference type="GO" id="GO:0020037">
    <property type="term" value="F:heme binding"/>
    <property type="evidence" value="ECO:0007669"/>
    <property type="project" value="InterPro"/>
</dbReference>